<dbReference type="Pfam" id="PF05133">
    <property type="entry name" value="SPP1_portal"/>
    <property type="match status" value="1"/>
</dbReference>
<dbReference type="AlphaFoldDB" id="A0AAE5LRD7"/>
<dbReference type="InterPro" id="IPR021145">
    <property type="entry name" value="Portal_protein_SPP1_Gp6-like"/>
</dbReference>
<dbReference type="RefSeq" id="WP_077855550.1">
    <property type="nucleotide sequence ID" value="NZ_JABTDW010000001.1"/>
</dbReference>
<evidence type="ECO:0000313" key="2">
    <source>
        <dbReference type="Proteomes" id="UP000822184"/>
    </source>
</evidence>
<protein>
    <submittedName>
        <fullName evidence="1">SPP1 family phage portal protein</fullName>
    </submittedName>
</protein>
<sequence length="441" mass="51602">MGYIQDNSELLSHVLSDFRSRKILYDKMYDYCIVGETDAYKKYKRNPKRSNLKIKVNFIKKFIMEEVAYLVSNKITYGSKSDNKDIIDYIEHKTAHWDENHEENVLRDMLSFGSVYELYYTTEKNNELFFNAKVISPRDGYILEDDFGNISMFLRFYKKKFDTKQYIDIYTPDYIYHVDESFNKIDEPTPNRFGEVPVRVGVVSKYKEQDTLFNELKDLQDAFCTNLSDIVNEISDYRLAYLLFSGCQIDVKNKDEDGKTQLDYLKEKGAISVDADGKVSFVTKEINDTAVQNTLNTLKKTMYELSNHIDTNEKMQSNLSGSALRNRLIGLEQRIKNSEGSMKNIIKGRLYFMFKLFNKLENLNYDYRDIETKFTLNIPQDDLTIAQIISQIPDGVLSKATMRTLFSFIFNSEREQKLIDAEKQKELNHEVDLDKVINNNG</sequence>
<accession>A0AAE5LRD7</accession>
<evidence type="ECO:0000313" key="1">
    <source>
        <dbReference type="EMBL" id="NSB15844.1"/>
    </source>
</evidence>
<gene>
    <name evidence="1" type="ORF">BCD95_004103</name>
</gene>
<proteinExistence type="predicted"/>
<name>A0AAE5LRD7_CLOBE</name>
<reference evidence="1" key="1">
    <citation type="submission" date="2020-06" db="EMBL/GenBank/DDBJ databases">
        <title>Genomic insights into acetone-butanol-ethanol (ABE) fermentation by sequencing solventogenic clostridia strains.</title>
        <authorList>
            <person name="Brown S."/>
        </authorList>
    </citation>
    <scope>NUCLEOTIDE SEQUENCE</scope>
    <source>
        <strain evidence="1">DJ123</strain>
    </source>
</reference>
<dbReference type="Proteomes" id="UP000822184">
    <property type="component" value="Unassembled WGS sequence"/>
</dbReference>
<organism evidence="1 2">
    <name type="scientific">Clostridium beijerinckii</name>
    <name type="common">Clostridium MP</name>
    <dbReference type="NCBI Taxonomy" id="1520"/>
    <lineage>
        <taxon>Bacteria</taxon>
        <taxon>Bacillati</taxon>
        <taxon>Bacillota</taxon>
        <taxon>Clostridia</taxon>
        <taxon>Eubacteriales</taxon>
        <taxon>Clostridiaceae</taxon>
        <taxon>Clostridium</taxon>
    </lineage>
</organism>
<comment type="caution">
    <text evidence="1">The sequence shown here is derived from an EMBL/GenBank/DDBJ whole genome shotgun (WGS) entry which is preliminary data.</text>
</comment>
<dbReference type="EMBL" id="JABTDW010000001">
    <property type="protein sequence ID" value="NSB15844.1"/>
    <property type="molecule type" value="Genomic_DNA"/>
</dbReference>